<comment type="caution">
    <text evidence="1">The sequence shown here is derived from an EMBL/GenBank/DDBJ whole genome shotgun (WGS) entry which is preliminary data.</text>
</comment>
<accession>A0ABX1WQY6</accession>
<evidence type="ECO:0000313" key="1">
    <source>
        <dbReference type="EMBL" id="NOU58411.1"/>
    </source>
</evidence>
<keyword evidence="2" id="KW-1185">Reference proteome</keyword>
<organism evidence="1 2">
    <name type="scientific">Marinifilum caeruleilacunae</name>
    <dbReference type="NCBI Taxonomy" id="2499076"/>
    <lineage>
        <taxon>Bacteria</taxon>
        <taxon>Pseudomonadati</taxon>
        <taxon>Bacteroidota</taxon>
        <taxon>Bacteroidia</taxon>
        <taxon>Marinilabiliales</taxon>
        <taxon>Marinifilaceae</taxon>
    </lineage>
</organism>
<protein>
    <recommendedName>
        <fullName evidence="3">Polysaccharide deacetylase</fullName>
    </recommendedName>
</protein>
<dbReference type="Proteomes" id="UP000732105">
    <property type="component" value="Unassembled WGS sequence"/>
</dbReference>
<dbReference type="EMBL" id="RZNH01000001">
    <property type="protein sequence ID" value="NOU58411.1"/>
    <property type="molecule type" value="Genomic_DNA"/>
</dbReference>
<dbReference type="RefSeq" id="WP_171593668.1">
    <property type="nucleotide sequence ID" value="NZ_RZNH01000001.1"/>
</dbReference>
<dbReference type="SUPFAM" id="SSF88713">
    <property type="entry name" value="Glycoside hydrolase/deacetylase"/>
    <property type="match status" value="1"/>
</dbReference>
<evidence type="ECO:0008006" key="3">
    <source>
        <dbReference type="Google" id="ProtNLM"/>
    </source>
</evidence>
<sequence length="249" mass="29535">MNRDFTLQSYESICKTIVDLKLNTVCFNTYFRSKPAQPFVILRHDVDKFPQMALQMALLEKRYGLHSTYYFRNTKSIFKPDIIKQIYDLGHEIGYHYETMAQSNGDVNKALEIFQESLYEMRKICPVNTICMHGSSFSKWDNRDLWVENNFEDFGIIGEPYLSIDYNKLAYISDSGGSWRDKGQRVRDKLPQMLQVDSTQDLIYKMRNEEIKGLIILTHPDRWHSNLIFWGMERLMCRVRNTIKRIVLQ</sequence>
<proteinExistence type="predicted"/>
<gene>
    <name evidence="1" type="ORF">ELS83_01180</name>
</gene>
<evidence type="ECO:0000313" key="2">
    <source>
        <dbReference type="Proteomes" id="UP000732105"/>
    </source>
</evidence>
<reference evidence="1 2" key="1">
    <citation type="submission" date="2018-12" db="EMBL/GenBank/DDBJ databases">
        <title>Marinifilum JC070 sp. nov., a marine bacterium isolated from Yongle Blue Hole in the South China Sea.</title>
        <authorList>
            <person name="Fu T."/>
        </authorList>
    </citation>
    <scope>NUCLEOTIDE SEQUENCE [LARGE SCALE GENOMIC DNA]</scope>
    <source>
        <strain evidence="1 2">JC070</strain>
    </source>
</reference>
<name>A0ABX1WQY6_9BACT</name>
<dbReference type="InterPro" id="IPR011330">
    <property type="entry name" value="Glyco_hydro/deAcase_b/a-brl"/>
</dbReference>